<dbReference type="InterPro" id="IPR019633">
    <property type="entry name" value="DUF2498"/>
</dbReference>
<comment type="caution">
    <text evidence="1">The sequence shown here is derived from an EMBL/GenBank/DDBJ whole genome shotgun (WGS) entry which is preliminary data.</text>
</comment>
<dbReference type="EMBL" id="JBHSUB010000018">
    <property type="protein sequence ID" value="MFC6379228.1"/>
    <property type="molecule type" value="Genomic_DNA"/>
</dbReference>
<reference evidence="2" key="1">
    <citation type="journal article" date="2019" name="Int. J. Syst. Evol. Microbiol.">
        <title>The Global Catalogue of Microorganisms (GCM) 10K type strain sequencing project: providing services to taxonomists for standard genome sequencing and annotation.</title>
        <authorList>
            <consortium name="The Broad Institute Genomics Platform"/>
            <consortium name="The Broad Institute Genome Sequencing Center for Infectious Disease"/>
            <person name="Wu L."/>
            <person name="Ma J."/>
        </authorList>
    </citation>
    <scope>NUCLEOTIDE SEQUENCE [LARGE SCALE GENOMIC DNA]</scope>
    <source>
        <strain evidence="2">CGMCC 1.18518</strain>
    </source>
</reference>
<proteinExistence type="predicted"/>
<evidence type="ECO:0000313" key="1">
    <source>
        <dbReference type="EMBL" id="MFC6379228.1"/>
    </source>
</evidence>
<dbReference type="RefSeq" id="WP_212712950.1">
    <property type="nucleotide sequence ID" value="NZ_BAAAFX010000026.1"/>
</dbReference>
<keyword evidence="2" id="KW-1185">Reference proteome</keyword>
<dbReference type="Gene3D" id="3.30.300.360">
    <property type="entry name" value="Protein of unknown function (DUF2498)"/>
    <property type="match status" value="1"/>
</dbReference>
<dbReference type="InterPro" id="IPR038191">
    <property type="entry name" value="YciN_sf"/>
</dbReference>
<gene>
    <name evidence="1" type="ORF">ACFP9W_14320</name>
</gene>
<evidence type="ECO:0000313" key="2">
    <source>
        <dbReference type="Proteomes" id="UP001596230"/>
    </source>
</evidence>
<sequence>MSEHPEFMDKTALLDIANQFIRGHDDYFAAMQVTGVDEKNGHLIFSGPLFTDAQGLPTRQTTAVFNVFKFLTLNLSSRYRLKH</sequence>
<accession>A0ABW1W0P9</accession>
<dbReference type="Pfam" id="PF10692">
    <property type="entry name" value="DUF2498"/>
    <property type="match status" value="1"/>
</dbReference>
<name>A0ABW1W0P9_9GAMM</name>
<organism evidence="1 2">
    <name type="scientific">Tatumella terrea</name>
    <dbReference type="NCBI Taxonomy" id="419007"/>
    <lineage>
        <taxon>Bacteria</taxon>
        <taxon>Pseudomonadati</taxon>
        <taxon>Pseudomonadota</taxon>
        <taxon>Gammaproteobacteria</taxon>
        <taxon>Enterobacterales</taxon>
        <taxon>Erwiniaceae</taxon>
        <taxon>Tatumella</taxon>
    </lineage>
</organism>
<dbReference type="Proteomes" id="UP001596230">
    <property type="component" value="Unassembled WGS sequence"/>
</dbReference>
<protein>
    <submittedName>
        <fullName evidence="1">DUF2498 family protein</fullName>
    </submittedName>
</protein>